<evidence type="ECO:0000259" key="2">
    <source>
        <dbReference type="Pfam" id="PF00107"/>
    </source>
</evidence>
<dbReference type="PANTHER" id="PTHR43401:SF2">
    <property type="entry name" value="L-THREONINE 3-DEHYDROGENASE"/>
    <property type="match status" value="1"/>
</dbReference>
<dbReference type="Proteomes" id="UP000247932">
    <property type="component" value="Unassembled WGS sequence"/>
</dbReference>
<organism evidence="4 5">
    <name type="scientific">Gilliamella apicola</name>
    <dbReference type="NCBI Taxonomy" id="1196095"/>
    <lineage>
        <taxon>Bacteria</taxon>
        <taxon>Pseudomonadati</taxon>
        <taxon>Pseudomonadota</taxon>
        <taxon>Gammaproteobacteria</taxon>
        <taxon>Orbales</taxon>
        <taxon>Orbaceae</taxon>
        <taxon>Gilliamella</taxon>
    </lineage>
</organism>
<accession>A0A2V4E5M9</accession>
<keyword evidence="1" id="KW-0560">Oxidoreductase</keyword>
<dbReference type="SUPFAM" id="SSF50129">
    <property type="entry name" value="GroES-like"/>
    <property type="match status" value="1"/>
</dbReference>
<dbReference type="AlphaFoldDB" id="A0A2V4E5M9"/>
<dbReference type="Gene3D" id="3.90.180.10">
    <property type="entry name" value="Medium-chain alcohol dehydrogenases, catalytic domain"/>
    <property type="match status" value="1"/>
</dbReference>
<proteinExistence type="predicted"/>
<reference evidence="4 5" key="1">
    <citation type="submission" date="2018-05" db="EMBL/GenBank/DDBJ databases">
        <title>Reference genomes for bee gut microbiota database.</title>
        <authorList>
            <person name="Ellegaard K.M."/>
        </authorList>
    </citation>
    <scope>NUCLEOTIDE SEQUENCE [LARGE SCALE GENOMIC DNA]</scope>
    <source>
        <strain evidence="4 5">ESL0182</strain>
    </source>
</reference>
<dbReference type="Gene3D" id="3.40.50.720">
    <property type="entry name" value="NAD(P)-binding Rossmann-like Domain"/>
    <property type="match status" value="1"/>
</dbReference>
<dbReference type="InterPro" id="IPR013154">
    <property type="entry name" value="ADH-like_N"/>
</dbReference>
<name>A0A2V4E5M9_9GAMM</name>
<dbReference type="SUPFAM" id="SSF51735">
    <property type="entry name" value="NAD(P)-binding Rossmann-fold domains"/>
    <property type="match status" value="1"/>
</dbReference>
<sequence length="334" mass="36222">MKAIIYKGPNDVACEQTVEPEVNENEVLIKVSHAGICGSDLNIYLGVHPRAKAPLVLGHEFSGYVVNGDEQLPTGTKVCVRPLISCGKCSACESGNSHVCKTLKLYGIDTAGGMAEYVKVDRSKIHVLPNDFPMDLGAFVEPLAVGIHAVARTPFKIGDSVVVFGAGTIGLCVASVLKLAGAKQVIVIETNDFRINLAKDLGFTVINPKEDDVLNTVLKLTNQVGADIVYDCAAHPSVALQLTDLVRVQGTIEIVGSYKKPTEFKLLDIEFKELNIIGTRVYEARDFETAIQFIQQDFPYKKLLTILPPEEAKQGFANALTGENVIKTIFKFSD</sequence>
<gene>
    <name evidence="4" type="ORF">DKK70_00250</name>
</gene>
<dbReference type="RefSeq" id="WP_110432244.1">
    <property type="nucleotide sequence ID" value="NZ_QGLR01000002.1"/>
</dbReference>
<evidence type="ECO:0000259" key="3">
    <source>
        <dbReference type="Pfam" id="PF08240"/>
    </source>
</evidence>
<dbReference type="InterPro" id="IPR050129">
    <property type="entry name" value="Zn_alcohol_dh"/>
</dbReference>
<evidence type="ECO:0000313" key="4">
    <source>
        <dbReference type="EMBL" id="PXZ08592.1"/>
    </source>
</evidence>
<comment type="caution">
    <text evidence="4">The sequence shown here is derived from an EMBL/GenBank/DDBJ whole genome shotgun (WGS) entry which is preliminary data.</text>
</comment>
<dbReference type="Pfam" id="PF08240">
    <property type="entry name" value="ADH_N"/>
    <property type="match status" value="1"/>
</dbReference>
<feature type="domain" description="Alcohol dehydrogenase-like N-terminal" evidence="3">
    <location>
        <begin position="24"/>
        <end position="129"/>
    </location>
</feature>
<evidence type="ECO:0000256" key="1">
    <source>
        <dbReference type="ARBA" id="ARBA00023002"/>
    </source>
</evidence>
<protein>
    <submittedName>
        <fullName evidence="4">Dehydrogenase</fullName>
    </submittedName>
</protein>
<dbReference type="InterPro" id="IPR036291">
    <property type="entry name" value="NAD(P)-bd_dom_sf"/>
</dbReference>
<dbReference type="PANTHER" id="PTHR43401">
    <property type="entry name" value="L-THREONINE 3-DEHYDROGENASE"/>
    <property type="match status" value="1"/>
</dbReference>
<keyword evidence="5" id="KW-1185">Reference proteome</keyword>
<feature type="domain" description="Alcohol dehydrogenase-like C-terminal" evidence="2">
    <location>
        <begin position="169"/>
        <end position="295"/>
    </location>
</feature>
<dbReference type="InterPro" id="IPR013149">
    <property type="entry name" value="ADH-like_C"/>
</dbReference>
<dbReference type="Pfam" id="PF00107">
    <property type="entry name" value="ADH_zinc_N"/>
    <property type="match status" value="1"/>
</dbReference>
<evidence type="ECO:0000313" key="5">
    <source>
        <dbReference type="Proteomes" id="UP000247932"/>
    </source>
</evidence>
<dbReference type="OrthoDB" id="9773078at2"/>
<dbReference type="GO" id="GO:0016491">
    <property type="term" value="F:oxidoreductase activity"/>
    <property type="evidence" value="ECO:0007669"/>
    <property type="project" value="UniProtKB-KW"/>
</dbReference>
<dbReference type="EMBL" id="QGLR01000002">
    <property type="protein sequence ID" value="PXZ08592.1"/>
    <property type="molecule type" value="Genomic_DNA"/>
</dbReference>
<dbReference type="InterPro" id="IPR011032">
    <property type="entry name" value="GroES-like_sf"/>
</dbReference>